<evidence type="ECO:0000313" key="2">
    <source>
        <dbReference type="Proteomes" id="UP000050501"/>
    </source>
</evidence>
<dbReference type="RefSeq" id="WP_062416828.1">
    <property type="nucleotide sequence ID" value="NZ_DF967974.1"/>
</dbReference>
<dbReference type="EMBL" id="LGCM01000058">
    <property type="protein sequence ID" value="KPL77970.1"/>
    <property type="molecule type" value="Genomic_DNA"/>
</dbReference>
<gene>
    <name evidence="1" type="ORF">ADN01_15495</name>
</gene>
<dbReference type="AlphaFoldDB" id="A0A0N8GNF7"/>
<dbReference type="Gene3D" id="3.40.50.10320">
    <property type="entry name" value="LmbE-like"/>
    <property type="match status" value="1"/>
</dbReference>
<dbReference type="Pfam" id="PF02585">
    <property type="entry name" value="PIG-L"/>
    <property type="match status" value="1"/>
</dbReference>
<dbReference type="OrthoDB" id="116799at2"/>
<proteinExistence type="predicted"/>
<comment type="caution">
    <text evidence="1">The sequence shown here is derived from an EMBL/GenBank/DDBJ whole genome shotgun (WGS) entry which is preliminary data.</text>
</comment>
<accession>A0A0N8GNF7</accession>
<protein>
    <recommendedName>
        <fullName evidence="3">GlcNAc-PI de-N-acetylase</fullName>
    </recommendedName>
</protein>
<name>A0A0N8GNF7_9CHLR</name>
<dbReference type="SUPFAM" id="SSF102588">
    <property type="entry name" value="LmbE-like"/>
    <property type="match status" value="1"/>
</dbReference>
<evidence type="ECO:0008006" key="3">
    <source>
        <dbReference type="Google" id="ProtNLM"/>
    </source>
</evidence>
<dbReference type="InterPro" id="IPR003737">
    <property type="entry name" value="GlcNAc_PI_deacetylase-related"/>
</dbReference>
<dbReference type="Proteomes" id="UP000050501">
    <property type="component" value="Unassembled WGS sequence"/>
</dbReference>
<dbReference type="STRING" id="229921.ADN01_15495"/>
<reference evidence="1 2" key="1">
    <citation type="submission" date="2015-07" db="EMBL/GenBank/DDBJ databases">
        <title>Genome sequence of Levilinea saccharolytica DSM 16555.</title>
        <authorList>
            <person name="Hemp J."/>
            <person name="Ward L.M."/>
            <person name="Pace L.A."/>
            <person name="Fischer W.W."/>
        </authorList>
    </citation>
    <scope>NUCLEOTIDE SEQUENCE [LARGE SCALE GENOMIC DNA]</scope>
    <source>
        <strain evidence="1 2">KIBI-1</strain>
    </source>
</reference>
<keyword evidence="2" id="KW-1185">Reference proteome</keyword>
<sequence length="250" mass="27426">MRWIYLSPHLDDAAYSCGGLIWEQVQSGAQVEIWTICAGDPPDGPFFPFAEELHQRWGTSGQAALAVRRAEDRAACARLGAVPRHFDLPDCIYRRQPGSELPLVERSEDLFRGLNPVEQPLVDAWAQRLGQALEGEAVQVVSPLTLGGHMDHALTRAAAEKLGRRLWYYPDYPYAAMHAVDVPAWLGPGWEGLSQALSTAGLEAWQAAVAAYASQISSFWPGLEAMRAAVAAYEQSQAGVRLWRKIGESG</sequence>
<evidence type="ECO:0000313" key="1">
    <source>
        <dbReference type="EMBL" id="KPL77970.1"/>
    </source>
</evidence>
<dbReference type="InterPro" id="IPR024078">
    <property type="entry name" value="LmbE-like_dom_sf"/>
</dbReference>
<organism evidence="1 2">
    <name type="scientific">Levilinea saccharolytica</name>
    <dbReference type="NCBI Taxonomy" id="229921"/>
    <lineage>
        <taxon>Bacteria</taxon>
        <taxon>Bacillati</taxon>
        <taxon>Chloroflexota</taxon>
        <taxon>Anaerolineae</taxon>
        <taxon>Anaerolineales</taxon>
        <taxon>Anaerolineaceae</taxon>
        <taxon>Levilinea</taxon>
    </lineage>
</organism>